<proteinExistence type="predicted"/>
<dbReference type="EMBL" id="UYIQ01000001">
    <property type="protein sequence ID" value="VDG81035.1"/>
    <property type="molecule type" value="Genomic_DNA"/>
</dbReference>
<protein>
    <submittedName>
        <fullName evidence="1">Uncharacterized protein</fullName>
    </submittedName>
</protein>
<evidence type="ECO:0000313" key="1">
    <source>
        <dbReference type="EMBL" id="VDG81035.1"/>
    </source>
</evidence>
<sequence>MAIWQYTFFIIPNNNVSLDNFSPIIDEEGLFNDNVYWSNKETHISFFEEIGNIIPKNKSWSQQIVLFGKENTNCIEVFNENEYVTSVSFRVDFRTDYSSILKQIVSFCLKKDLLLIDEELKVVPLDFEIINKCFEDRKRIWQR</sequence>
<dbReference type="RefSeq" id="WP_181830913.1">
    <property type="nucleotide sequence ID" value="NZ_UYIQ01000001.1"/>
</dbReference>
<accession>A0A7Z9CAU9</accession>
<dbReference type="AlphaFoldDB" id="A0A7Z9CAU9"/>
<organism evidence="1 2">
    <name type="scientific">Capnocytophaga ochracea</name>
    <dbReference type="NCBI Taxonomy" id="1018"/>
    <lineage>
        <taxon>Bacteria</taxon>
        <taxon>Pseudomonadati</taxon>
        <taxon>Bacteroidota</taxon>
        <taxon>Flavobacteriia</taxon>
        <taxon>Flavobacteriales</taxon>
        <taxon>Flavobacteriaceae</taxon>
        <taxon>Capnocytophaga</taxon>
    </lineage>
</organism>
<name>A0A7Z9CAU9_CAPOC</name>
<evidence type="ECO:0000313" key="2">
    <source>
        <dbReference type="Proteomes" id="UP000276733"/>
    </source>
</evidence>
<reference evidence="1 2" key="1">
    <citation type="submission" date="2018-11" db="EMBL/GenBank/DDBJ databases">
        <authorList>
            <consortium name="Pathogen Informatics"/>
        </authorList>
    </citation>
    <scope>NUCLEOTIDE SEQUENCE [LARGE SCALE GENOMIC DNA]</scope>
    <source>
        <strain evidence="1 2">NCTC11458</strain>
    </source>
</reference>
<gene>
    <name evidence="1" type="ORF">NCTC11458_00318</name>
</gene>
<comment type="caution">
    <text evidence="1">The sequence shown here is derived from an EMBL/GenBank/DDBJ whole genome shotgun (WGS) entry which is preliminary data.</text>
</comment>
<dbReference type="Proteomes" id="UP000276733">
    <property type="component" value="Unassembled WGS sequence"/>
</dbReference>